<keyword evidence="2" id="KW-1185">Reference proteome</keyword>
<proteinExistence type="predicted"/>
<reference evidence="1 2" key="1">
    <citation type="submission" date="2024-05" db="EMBL/GenBank/DDBJ databases">
        <title>Haplotype-resolved chromosome-level genome assembly of Huyou (Citrus changshanensis).</title>
        <authorList>
            <person name="Miao C."/>
            <person name="Chen W."/>
            <person name="Wu Y."/>
            <person name="Wang L."/>
            <person name="Zhao S."/>
            <person name="Grierson D."/>
            <person name="Xu C."/>
            <person name="Chen K."/>
        </authorList>
    </citation>
    <scope>NUCLEOTIDE SEQUENCE [LARGE SCALE GENOMIC DNA]</scope>
    <source>
        <strain evidence="1">01-14</strain>
        <tissue evidence="1">Leaf</tissue>
    </source>
</reference>
<gene>
    <name evidence="1" type="ORF">WN944_014738</name>
</gene>
<dbReference type="AlphaFoldDB" id="A0AAP0M685"/>
<name>A0AAP0M685_9ROSI</name>
<sequence length="72" mass="7851">MTKARRHNEGSGAWWWSVAKACRTVVSHVAEVDREDNGAGGVTVVSGGVELRFVEWMCGGAGEPLHREGERK</sequence>
<dbReference type="Proteomes" id="UP001428341">
    <property type="component" value="Unassembled WGS sequence"/>
</dbReference>
<evidence type="ECO:0000313" key="2">
    <source>
        <dbReference type="Proteomes" id="UP001428341"/>
    </source>
</evidence>
<comment type="caution">
    <text evidence="1">The sequence shown here is derived from an EMBL/GenBank/DDBJ whole genome shotgun (WGS) entry which is preliminary data.</text>
</comment>
<evidence type="ECO:0000313" key="1">
    <source>
        <dbReference type="EMBL" id="KAK9199546.1"/>
    </source>
</evidence>
<dbReference type="EMBL" id="JBCGBO010000005">
    <property type="protein sequence ID" value="KAK9199546.1"/>
    <property type="molecule type" value="Genomic_DNA"/>
</dbReference>
<organism evidence="1 2">
    <name type="scientific">Citrus x changshan-huyou</name>
    <dbReference type="NCBI Taxonomy" id="2935761"/>
    <lineage>
        <taxon>Eukaryota</taxon>
        <taxon>Viridiplantae</taxon>
        <taxon>Streptophyta</taxon>
        <taxon>Embryophyta</taxon>
        <taxon>Tracheophyta</taxon>
        <taxon>Spermatophyta</taxon>
        <taxon>Magnoliopsida</taxon>
        <taxon>eudicotyledons</taxon>
        <taxon>Gunneridae</taxon>
        <taxon>Pentapetalae</taxon>
        <taxon>rosids</taxon>
        <taxon>malvids</taxon>
        <taxon>Sapindales</taxon>
        <taxon>Rutaceae</taxon>
        <taxon>Aurantioideae</taxon>
        <taxon>Citrus</taxon>
    </lineage>
</organism>
<accession>A0AAP0M685</accession>
<protein>
    <submittedName>
        <fullName evidence="1">Uncharacterized protein</fullName>
    </submittedName>
</protein>